<dbReference type="InterPro" id="IPR052363">
    <property type="entry name" value="LPS_export_LptC"/>
</dbReference>
<dbReference type="InterPro" id="IPR026265">
    <property type="entry name" value="LptC"/>
</dbReference>
<evidence type="ECO:0000256" key="3">
    <source>
        <dbReference type="ARBA" id="ARBA00022692"/>
    </source>
</evidence>
<keyword evidence="1" id="KW-1003">Cell membrane</keyword>
<dbReference type="GO" id="GO:0015221">
    <property type="term" value="F:lipopolysaccharide transmembrane transporter activity"/>
    <property type="evidence" value="ECO:0007669"/>
    <property type="project" value="InterPro"/>
</dbReference>
<evidence type="ECO:0000256" key="2">
    <source>
        <dbReference type="ARBA" id="ARBA00022519"/>
    </source>
</evidence>
<dbReference type="OrthoDB" id="5298112at2"/>
<dbReference type="NCBIfam" id="TIGR04409">
    <property type="entry name" value="LptC_YrbK"/>
    <property type="match status" value="1"/>
</dbReference>
<evidence type="ECO:0000313" key="8">
    <source>
        <dbReference type="Proteomes" id="UP000288587"/>
    </source>
</evidence>
<dbReference type="PANTHER" id="PTHR37481">
    <property type="entry name" value="LIPOPOLYSACCHARIDE EXPORT SYSTEM PROTEIN LPTC"/>
    <property type="match status" value="1"/>
</dbReference>
<proteinExistence type="predicted"/>
<evidence type="ECO:0000256" key="6">
    <source>
        <dbReference type="SAM" id="MobiDB-lite"/>
    </source>
</evidence>
<evidence type="ECO:0000256" key="4">
    <source>
        <dbReference type="ARBA" id="ARBA00022989"/>
    </source>
</evidence>
<keyword evidence="5" id="KW-0472">Membrane</keyword>
<evidence type="ECO:0000313" key="7">
    <source>
        <dbReference type="EMBL" id="RVT83589.1"/>
    </source>
</evidence>
<feature type="region of interest" description="Disordered" evidence="6">
    <location>
        <begin position="214"/>
        <end position="234"/>
    </location>
</feature>
<gene>
    <name evidence="7" type="primary">lptC</name>
    <name evidence="7" type="ORF">EOD73_13490</name>
</gene>
<keyword evidence="2" id="KW-0997">Cell inner membrane</keyword>
<keyword evidence="8" id="KW-1185">Reference proteome</keyword>
<comment type="caution">
    <text evidence="7">The sequence shown here is derived from an EMBL/GenBank/DDBJ whole genome shotgun (WGS) entry which is preliminary data.</text>
</comment>
<dbReference type="EMBL" id="SACM01000004">
    <property type="protein sequence ID" value="RVT83589.1"/>
    <property type="molecule type" value="Genomic_DNA"/>
</dbReference>
<keyword evidence="3" id="KW-0812">Transmembrane</keyword>
<accession>A0A437LE70</accession>
<dbReference type="Gene3D" id="2.60.450.10">
    <property type="entry name" value="Lipopolysaccharide (LPS) transport protein A like domain"/>
    <property type="match status" value="1"/>
</dbReference>
<dbReference type="GO" id="GO:0005886">
    <property type="term" value="C:plasma membrane"/>
    <property type="evidence" value="ECO:0007669"/>
    <property type="project" value="InterPro"/>
</dbReference>
<sequence>MAPTDASPLAPLSGAARGRVKQRQPFVWRLQGWLGQYLPLAVMALLAAGTGWLVKQSPAPEGPTVPIPPRHQPDYEMQGFELQRFDAQGQPQAWVRGDVLRHYPDTDRIEIDGVHLRARNTAGQWLVVQAARAEGPRDGSVLQLSGQVRLMRLVAGTEPGDERAEMRLDTEAMEVHVDARTARSRAATQVQTGQGARMQVRGFDYDHAQGLLRFGGPSRTDLPPKALRPGPNAP</sequence>
<dbReference type="Proteomes" id="UP000288587">
    <property type="component" value="Unassembled WGS sequence"/>
</dbReference>
<dbReference type="GO" id="GO:0030288">
    <property type="term" value="C:outer membrane-bounded periplasmic space"/>
    <property type="evidence" value="ECO:0007669"/>
    <property type="project" value="TreeGrafter"/>
</dbReference>
<dbReference type="RefSeq" id="WP_127683553.1">
    <property type="nucleotide sequence ID" value="NZ_SACM01000004.1"/>
</dbReference>
<organism evidence="7 8">
    <name type="scientific">Inhella crocodyli</name>
    <dbReference type="NCBI Taxonomy" id="2499851"/>
    <lineage>
        <taxon>Bacteria</taxon>
        <taxon>Pseudomonadati</taxon>
        <taxon>Pseudomonadota</taxon>
        <taxon>Betaproteobacteria</taxon>
        <taxon>Burkholderiales</taxon>
        <taxon>Sphaerotilaceae</taxon>
        <taxon>Inhella</taxon>
    </lineage>
</organism>
<dbReference type="PANTHER" id="PTHR37481:SF1">
    <property type="entry name" value="LIPOPOLYSACCHARIDE EXPORT SYSTEM PROTEIN LPTC"/>
    <property type="match status" value="1"/>
</dbReference>
<evidence type="ECO:0000256" key="1">
    <source>
        <dbReference type="ARBA" id="ARBA00022475"/>
    </source>
</evidence>
<name>A0A437LE70_9BURK</name>
<dbReference type="GO" id="GO:0017089">
    <property type="term" value="F:glycolipid transfer activity"/>
    <property type="evidence" value="ECO:0007669"/>
    <property type="project" value="TreeGrafter"/>
</dbReference>
<reference evidence="7 8" key="1">
    <citation type="submission" date="2019-01" db="EMBL/GenBank/DDBJ databases">
        <authorList>
            <person name="Chen W.-M."/>
        </authorList>
    </citation>
    <scope>NUCLEOTIDE SEQUENCE [LARGE SCALE GENOMIC DNA]</scope>
    <source>
        <strain evidence="7 8">CCP-18</strain>
    </source>
</reference>
<dbReference type="AlphaFoldDB" id="A0A437LE70"/>
<dbReference type="Pfam" id="PF06835">
    <property type="entry name" value="LptC"/>
    <property type="match status" value="1"/>
</dbReference>
<dbReference type="InterPro" id="IPR010664">
    <property type="entry name" value="LipoPS_assembly_LptC-rel"/>
</dbReference>
<evidence type="ECO:0000256" key="5">
    <source>
        <dbReference type="ARBA" id="ARBA00023136"/>
    </source>
</evidence>
<keyword evidence="4" id="KW-1133">Transmembrane helix</keyword>
<protein>
    <submittedName>
        <fullName evidence="7">LPS export ABC transporter periplasmic protein LptC</fullName>
    </submittedName>
</protein>